<gene>
    <name evidence="2" type="ORF">E2R54_01095</name>
</gene>
<protein>
    <submittedName>
        <fullName evidence="2">DUF3883 domain-containing protein</fullName>
    </submittedName>
</protein>
<dbReference type="EMBL" id="SMZX01000001">
    <property type="protein sequence ID" value="TDL45116.1"/>
    <property type="molecule type" value="Genomic_DNA"/>
</dbReference>
<evidence type="ECO:0000313" key="3">
    <source>
        <dbReference type="Proteomes" id="UP000295633"/>
    </source>
</evidence>
<sequence>MAIREWWADDAAERYWMEATDRATLGEDLRAPLTGQEGRGVWHYSLVSYTRPGDIVFHWHTTLYDRPAIVGWSTVLGPLREEEHEWTPHAGQLTTPAGARPNWVVPLGGIHYLDEPISLADIEASRSRVLGIRDDVESVHGTPTYFPFNGYGANGIRAAQAYLTKMPHALVELLSSLHGVELGTEDDPGIEMTPSATDMRSGGQGFLRDTARKLAIEQHAIGMAVEHYRTLGATEVEILGKPYDIRLRLDGEEVHVEVKGSGNGVAEVLVTRNEVHHARTFARTELVVVDGIDWQREEAGEITTVGGRLRRWPSWSPSDASLTPMTYVHALLEDGR</sequence>
<organism evidence="2 3">
    <name type="scientific">Microbacterium oleivorans</name>
    <dbReference type="NCBI Taxonomy" id="273677"/>
    <lineage>
        <taxon>Bacteria</taxon>
        <taxon>Bacillati</taxon>
        <taxon>Actinomycetota</taxon>
        <taxon>Actinomycetes</taxon>
        <taxon>Micrococcales</taxon>
        <taxon>Microbacteriaceae</taxon>
        <taxon>Microbacterium</taxon>
    </lineage>
</organism>
<reference evidence="2 3" key="1">
    <citation type="submission" date="2019-03" db="EMBL/GenBank/DDBJ databases">
        <title>Genome Sequencing and Assembly of Various Microbes Isolated from Partially Reclaimed Soil and Acid Mine Drainage (AMD) Site.</title>
        <authorList>
            <person name="Steinbock B."/>
            <person name="Bechtold R."/>
            <person name="Sevigny J.L."/>
            <person name="Thomas D."/>
            <person name="Cuthill L.R."/>
            <person name="Aveiro Johannsen E.J."/>
            <person name="Thomas K."/>
            <person name="Ghosh A."/>
        </authorList>
    </citation>
    <scope>NUCLEOTIDE SEQUENCE [LARGE SCALE GENOMIC DNA]</scope>
    <source>
        <strain evidence="2 3">F-B2</strain>
    </source>
</reference>
<dbReference type="InterPro" id="IPR024975">
    <property type="entry name" value="NOV_C"/>
</dbReference>
<comment type="caution">
    <text evidence="2">The sequence shown here is derived from an EMBL/GenBank/DDBJ whole genome shotgun (WGS) entry which is preliminary data.</text>
</comment>
<dbReference type="Proteomes" id="UP000295633">
    <property type="component" value="Unassembled WGS sequence"/>
</dbReference>
<accession>A0A4R5YIZ5</accession>
<dbReference type="Pfam" id="PF13020">
    <property type="entry name" value="NOV_C"/>
    <property type="match status" value="1"/>
</dbReference>
<dbReference type="AlphaFoldDB" id="A0A4R5YIZ5"/>
<dbReference type="RefSeq" id="WP_133398379.1">
    <property type="nucleotide sequence ID" value="NZ_SMZX01000001.1"/>
</dbReference>
<feature type="domain" description="Protein NO VEIN C-terminal" evidence="1">
    <location>
        <begin position="217"/>
        <end position="281"/>
    </location>
</feature>
<proteinExistence type="predicted"/>
<name>A0A4R5YIZ5_9MICO</name>
<evidence type="ECO:0000259" key="1">
    <source>
        <dbReference type="Pfam" id="PF13020"/>
    </source>
</evidence>
<evidence type="ECO:0000313" key="2">
    <source>
        <dbReference type="EMBL" id="TDL45116.1"/>
    </source>
</evidence>